<evidence type="ECO:0000313" key="2">
    <source>
        <dbReference type="EMBL" id="KAF4964588.1"/>
    </source>
</evidence>
<feature type="region of interest" description="Disordered" evidence="1">
    <location>
        <begin position="1"/>
        <end position="100"/>
    </location>
</feature>
<gene>
    <name evidence="2" type="ORF">FSARC_7494</name>
</gene>
<evidence type="ECO:0000256" key="1">
    <source>
        <dbReference type="SAM" id="MobiDB-lite"/>
    </source>
</evidence>
<dbReference type="Proteomes" id="UP000622797">
    <property type="component" value="Unassembled WGS sequence"/>
</dbReference>
<reference evidence="2" key="1">
    <citation type="journal article" date="2020" name="BMC Genomics">
        <title>Correction to: Identification and distribution of gene clusters required for synthesis of sphingolipid metabolism inhibitors in diverse species of the filamentous fungus Fusarium.</title>
        <authorList>
            <person name="Kim H.S."/>
            <person name="Lohmar J.M."/>
            <person name="Busman M."/>
            <person name="Brown D.W."/>
            <person name="Naumann T.A."/>
            <person name="Divon H.H."/>
            <person name="Lysoe E."/>
            <person name="Uhlig S."/>
            <person name="Proctor R.H."/>
        </authorList>
    </citation>
    <scope>NUCLEOTIDE SEQUENCE</scope>
    <source>
        <strain evidence="2">NRRL 20472</strain>
    </source>
</reference>
<evidence type="ECO:0000313" key="3">
    <source>
        <dbReference type="Proteomes" id="UP000622797"/>
    </source>
</evidence>
<protein>
    <submittedName>
        <fullName evidence="2">Uncharacterized protein</fullName>
    </submittedName>
</protein>
<name>A0A8H4TUW2_9HYPO</name>
<dbReference type="OrthoDB" id="10403422at2759"/>
<keyword evidence="3" id="KW-1185">Reference proteome</keyword>
<proteinExistence type="predicted"/>
<comment type="caution">
    <text evidence="2">The sequence shown here is derived from an EMBL/GenBank/DDBJ whole genome shotgun (WGS) entry which is preliminary data.</text>
</comment>
<sequence>MTSSGNINLGEQSSETSGCQASQLANDEKKIRLSGTSTLLPLFEDLPPVVEPFPDEVTSMLSSGDETDTKRAQSTGCQKSPPSEAASGTASGNSDSDKGT</sequence>
<accession>A0A8H4TUW2</accession>
<dbReference type="EMBL" id="JABEXW010000399">
    <property type="protein sequence ID" value="KAF4964588.1"/>
    <property type="molecule type" value="Genomic_DNA"/>
</dbReference>
<reference evidence="2" key="2">
    <citation type="submission" date="2020-05" db="EMBL/GenBank/DDBJ databases">
        <authorList>
            <person name="Kim H.-S."/>
            <person name="Proctor R.H."/>
            <person name="Brown D.W."/>
        </authorList>
    </citation>
    <scope>NUCLEOTIDE SEQUENCE</scope>
    <source>
        <strain evidence="2">NRRL 20472</strain>
    </source>
</reference>
<organism evidence="2 3">
    <name type="scientific">Fusarium sarcochroum</name>
    <dbReference type="NCBI Taxonomy" id="1208366"/>
    <lineage>
        <taxon>Eukaryota</taxon>
        <taxon>Fungi</taxon>
        <taxon>Dikarya</taxon>
        <taxon>Ascomycota</taxon>
        <taxon>Pezizomycotina</taxon>
        <taxon>Sordariomycetes</taxon>
        <taxon>Hypocreomycetidae</taxon>
        <taxon>Hypocreales</taxon>
        <taxon>Nectriaceae</taxon>
        <taxon>Fusarium</taxon>
        <taxon>Fusarium lateritium species complex</taxon>
    </lineage>
</organism>
<dbReference type="AlphaFoldDB" id="A0A8H4TUW2"/>
<feature type="compositionally biased region" description="Polar residues" evidence="1">
    <location>
        <begin position="1"/>
        <end position="25"/>
    </location>
</feature>
<feature type="compositionally biased region" description="Polar residues" evidence="1">
    <location>
        <begin position="72"/>
        <end position="94"/>
    </location>
</feature>